<dbReference type="AlphaFoldDB" id="A0A0P9FEG9"/>
<dbReference type="PATRIC" id="fig|186479.3.peg.10912"/>
<feature type="domain" description="ABC transporter" evidence="1">
    <location>
        <begin position="44"/>
        <end position="90"/>
    </location>
</feature>
<dbReference type="PANTHER" id="PTHR46743">
    <property type="entry name" value="TEICHOIC ACIDS EXPORT ATP-BINDING PROTEIN TAGH"/>
    <property type="match status" value="1"/>
</dbReference>
<dbReference type="Pfam" id="PF00005">
    <property type="entry name" value="ABC_tran"/>
    <property type="match status" value="1"/>
</dbReference>
<comment type="caution">
    <text evidence="2">The sequence shown here is derived from an EMBL/GenBank/DDBJ whole genome shotgun (WGS) entry which is preliminary data.</text>
</comment>
<feature type="non-terminal residue" evidence="2">
    <location>
        <position position="126"/>
    </location>
</feature>
<keyword evidence="3" id="KW-1185">Reference proteome</keyword>
<accession>A0A0P9FEG9</accession>
<name>A0A0P9FEG9_9CHLR</name>
<dbReference type="Proteomes" id="UP000050509">
    <property type="component" value="Unassembled WGS sequence"/>
</dbReference>
<sequence length="126" mass="14103">MSNVIEFENVSKRFVINRERADTIQGRFARLLRRGSSVEEFWALRNLDFRVKKGESLGLVGHNGAGKSTALKLMTRILEPSSGRVSMNGRVAALLELGSGFHPELSGRENVFLNGPLLGFSRREMR</sequence>
<dbReference type="InterPro" id="IPR003439">
    <property type="entry name" value="ABC_transporter-like_ATP-bd"/>
</dbReference>
<dbReference type="InterPro" id="IPR027417">
    <property type="entry name" value="P-loop_NTPase"/>
</dbReference>
<dbReference type="SUPFAM" id="SSF52540">
    <property type="entry name" value="P-loop containing nucleoside triphosphate hydrolases"/>
    <property type="match status" value="1"/>
</dbReference>
<dbReference type="PANTHER" id="PTHR46743:SF2">
    <property type="entry name" value="TEICHOIC ACIDS EXPORT ATP-BINDING PROTEIN TAGH"/>
    <property type="match status" value="1"/>
</dbReference>
<dbReference type="GO" id="GO:0016887">
    <property type="term" value="F:ATP hydrolysis activity"/>
    <property type="evidence" value="ECO:0007669"/>
    <property type="project" value="InterPro"/>
</dbReference>
<evidence type="ECO:0000313" key="3">
    <source>
        <dbReference type="Proteomes" id="UP000050509"/>
    </source>
</evidence>
<dbReference type="GO" id="GO:0005524">
    <property type="term" value="F:ATP binding"/>
    <property type="evidence" value="ECO:0007669"/>
    <property type="project" value="InterPro"/>
</dbReference>
<dbReference type="Gene3D" id="3.40.50.300">
    <property type="entry name" value="P-loop containing nucleotide triphosphate hydrolases"/>
    <property type="match status" value="1"/>
</dbReference>
<dbReference type="InterPro" id="IPR050683">
    <property type="entry name" value="Bact_Polysacc_Export_ATP-bd"/>
</dbReference>
<proteinExistence type="predicted"/>
<gene>
    <name evidence="2" type="ORF">SE17_21560</name>
</gene>
<dbReference type="EMBL" id="LJCR01000941">
    <property type="protein sequence ID" value="KPV51372.1"/>
    <property type="molecule type" value="Genomic_DNA"/>
</dbReference>
<evidence type="ECO:0000259" key="1">
    <source>
        <dbReference type="Pfam" id="PF00005"/>
    </source>
</evidence>
<evidence type="ECO:0000313" key="2">
    <source>
        <dbReference type="EMBL" id="KPV51372.1"/>
    </source>
</evidence>
<protein>
    <submittedName>
        <fullName evidence="2">ABC transporter</fullName>
    </submittedName>
</protein>
<reference evidence="2 3" key="1">
    <citation type="submission" date="2015-09" db="EMBL/GenBank/DDBJ databases">
        <title>Draft genome sequence of Kouleothrix aurantiaca JCM 19913.</title>
        <authorList>
            <person name="Hemp J."/>
        </authorList>
    </citation>
    <scope>NUCLEOTIDE SEQUENCE [LARGE SCALE GENOMIC DNA]</scope>
    <source>
        <strain evidence="2 3">COM-B</strain>
    </source>
</reference>
<organism evidence="2 3">
    <name type="scientific">Kouleothrix aurantiaca</name>
    <dbReference type="NCBI Taxonomy" id="186479"/>
    <lineage>
        <taxon>Bacteria</taxon>
        <taxon>Bacillati</taxon>
        <taxon>Chloroflexota</taxon>
        <taxon>Chloroflexia</taxon>
        <taxon>Chloroflexales</taxon>
        <taxon>Roseiflexineae</taxon>
        <taxon>Roseiflexaceae</taxon>
        <taxon>Kouleothrix</taxon>
    </lineage>
</organism>